<reference evidence="5" key="5">
    <citation type="submission" date="2015-06" db="UniProtKB">
        <authorList>
            <consortium name="EnsemblFungi"/>
        </authorList>
    </citation>
    <scope>IDENTIFICATION</scope>
    <source>
        <strain evidence="5">ATCC 64411</strain>
    </source>
</reference>
<evidence type="ECO:0000313" key="5">
    <source>
        <dbReference type="EnsemblFungi" id="MAPG_07407T0"/>
    </source>
</evidence>
<name>A0A0C4E4L0_MAGP6</name>
<feature type="signal peptide" evidence="3">
    <location>
        <begin position="1"/>
        <end position="21"/>
    </location>
</feature>
<reference evidence="5" key="4">
    <citation type="journal article" date="2015" name="G3 (Bethesda)">
        <title>Genome sequences of three phytopathogenic species of the Magnaporthaceae family of fungi.</title>
        <authorList>
            <person name="Okagaki L.H."/>
            <person name="Nunes C.C."/>
            <person name="Sailsbery J."/>
            <person name="Clay B."/>
            <person name="Brown D."/>
            <person name="John T."/>
            <person name="Oh Y."/>
            <person name="Young N."/>
            <person name="Fitzgerald M."/>
            <person name="Haas B.J."/>
            <person name="Zeng Q."/>
            <person name="Young S."/>
            <person name="Adiconis X."/>
            <person name="Fan L."/>
            <person name="Levin J.Z."/>
            <person name="Mitchell T.K."/>
            <person name="Okubara P.A."/>
            <person name="Farman M.L."/>
            <person name="Kohn L.M."/>
            <person name="Birren B."/>
            <person name="Ma L.-J."/>
            <person name="Dean R.A."/>
        </authorList>
    </citation>
    <scope>NUCLEOTIDE SEQUENCE</scope>
    <source>
        <strain evidence="5">ATCC 64411 / 73-15</strain>
    </source>
</reference>
<dbReference type="EMBL" id="GL876971">
    <property type="protein sequence ID" value="KLU88422.1"/>
    <property type="molecule type" value="Genomic_DNA"/>
</dbReference>
<dbReference type="EMBL" id="ADBL01001787">
    <property type="status" value="NOT_ANNOTATED_CDS"/>
    <property type="molecule type" value="Genomic_DNA"/>
</dbReference>
<dbReference type="AlphaFoldDB" id="A0A0C4E4L0"/>
<dbReference type="eggNOG" id="ENOG502QRH7">
    <property type="taxonomic scope" value="Eukaryota"/>
</dbReference>
<feature type="compositionally biased region" description="Polar residues" evidence="1">
    <location>
        <begin position="183"/>
        <end position="201"/>
    </location>
</feature>
<sequence>MHHLLGAAVVACAAFSAGVEAKVLRWEADANDMNWLPPRETAGLQHQLGGGTSPVPTPAPVLPRELLQKRSGTNNTCAYVSGSLEIPLYCATSSGCVFHSQRKAFGCCPDRPSKSNQFCEAWTTCLHSSEGTRLDPENTDGLTMWWYVTYLVVLLLCAGCPSWLLIARLNIAQNPSVPTASTRCTQAASSTRLPTTPSWATRSGAAAGSPPQTSC</sequence>
<evidence type="ECO:0000256" key="3">
    <source>
        <dbReference type="SAM" id="SignalP"/>
    </source>
</evidence>
<reference evidence="4" key="1">
    <citation type="submission" date="2010-05" db="EMBL/GenBank/DDBJ databases">
        <title>The Genome Sequence of Magnaporthe poae strain ATCC 64411.</title>
        <authorList>
            <consortium name="The Broad Institute Genome Sequencing Platform"/>
            <consortium name="Broad Institute Genome Sequencing Center for Infectious Disease"/>
            <person name="Ma L.-J."/>
            <person name="Dead R."/>
            <person name="Young S."/>
            <person name="Zeng Q."/>
            <person name="Koehrsen M."/>
            <person name="Alvarado L."/>
            <person name="Berlin A."/>
            <person name="Chapman S.B."/>
            <person name="Chen Z."/>
            <person name="Freedman E."/>
            <person name="Gellesch M."/>
            <person name="Goldberg J."/>
            <person name="Griggs A."/>
            <person name="Gujja S."/>
            <person name="Heilman E.R."/>
            <person name="Heiman D."/>
            <person name="Hepburn T."/>
            <person name="Howarth C."/>
            <person name="Jen D."/>
            <person name="Larson L."/>
            <person name="Mehta T."/>
            <person name="Neiman D."/>
            <person name="Pearson M."/>
            <person name="Roberts A."/>
            <person name="Saif S."/>
            <person name="Shea T."/>
            <person name="Shenoy N."/>
            <person name="Sisk P."/>
            <person name="Stolte C."/>
            <person name="Sykes S."/>
            <person name="Walk T."/>
            <person name="White J."/>
            <person name="Yandava C."/>
            <person name="Haas B."/>
            <person name="Nusbaum C."/>
            <person name="Birren B."/>
        </authorList>
    </citation>
    <scope>NUCLEOTIDE SEQUENCE</scope>
    <source>
        <strain evidence="4">ATCC 64411</strain>
    </source>
</reference>
<keyword evidence="2" id="KW-1133">Transmembrane helix</keyword>
<evidence type="ECO:0000313" key="6">
    <source>
        <dbReference type="Proteomes" id="UP000011715"/>
    </source>
</evidence>
<feature type="region of interest" description="Disordered" evidence="1">
    <location>
        <begin position="183"/>
        <end position="215"/>
    </location>
</feature>
<dbReference type="STRING" id="644358.A0A0C4E4L0"/>
<dbReference type="Proteomes" id="UP000011715">
    <property type="component" value="Unassembled WGS sequence"/>
</dbReference>
<gene>
    <name evidence="4" type="ORF">MAPG_07407</name>
</gene>
<keyword evidence="6" id="KW-1185">Reference proteome</keyword>
<evidence type="ECO:0000313" key="4">
    <source>
        <dbReference type="EMBL" id="KLU88422.1"/>
    </source>
</evidence>
<reference evidence="4" key="3">
    <citation type="submission" date="2011-03" db="EMBL/GenBank/DDBJ databases">
        <title>Annotation of Magnaporthe poae ATCC 64411.</title>
        <authorList>
            <person name="Ma L.-J."/>
            <person name="Dead R."/>
            <person name="Young S.K."/>
            <person name="Zeng Q."/>
            <person name="Gargeya S."/>
            <person name="Fitzgerald M."/>
            <person name="Haas B."/>
            <person name="Abouelleil A."/>
            <person name="Alvarado L."/>
            <person name="Arachchi H.M."/>
            <person name="Berlin A."/>
            <person name="Brown A."/>
            <person name="Chapman S.B."/>
            <person name="Chen Z."/>
            <person name="Dunbar C."/>
            <person name="Freedman E."/>
            <person name="Gearin G."/>
            <person name="Gellesch M."/>
            <person name="Goldberg J."/>
            <person name="Griggs A."/>
            <person name="Gujja S."/>
            <person name="Heiman D."/>
            <person name="Howarth C."/>
            <person name="Larson L."/>
            <person name="Lui A."/>
            <person name="MacDonald P.J.P."/>
            <person name="Mehta T."/>
            <person name="Montmayeur A."/>
            <person name="Murphy C."/>
            <person name="Neiman D."/>
            <person name="Pearson M."/>
            <person name="Priest M."/>
            <person name="Roberts A."/>
            <person name="Saif S."/>
            <person name="Shea T."/>
            <person name="Shenoy N."/>
            <person name="Sisk P."/>
            <person name="Stolte C."/>
            <person name="Sykes S."/>
            <person name="Yandava C."/>
            <person name="Wortman J."/>
            <person name="Nusbaum C."/>
            <person name="Birren B."/>
        </authorList>
    </citation>
    <scope>NUCLEOTIDE SEQUENCE</scope>
    <source>
        <strain evidence="4">ATCC 64411</strain>
    </source>
</reference>
<keyword evidence="2" id="KW-0472">Membrane</keyword>
<keyword evidence="2" id="KW-0812">Transmembrane</keyword>
<reference evidence="6" key="2">
    <citation type="submission" date="2010-05" db="EMBL/GenBank/DDBJ databases">
        <title>The genome sequence of Magnaporthe poae strain ATCC 64411.</title>
        <authorList>
            <person name="Ma L.-J."/>
            <person name="Dead R."/>
            <person name="Young S."/>
            <person name="Zeng Q."/>
            <person name="Koehrsen M."/>
            <person name="Alvarado L."/>
            <person name="Berlin A."/>
            <person name="Chapman S.B."/>
            <person name="Chen Z."/>
            <person name="Freedman E."/>
            <person name="Gellesch M."/>
            <person name="Goldberg J."/>
            <person name="Griggs A."/>
            <person name="Gujja S."/>
            <person name="Heilman E.R."/>
            <person name="Heiman D."/>
            <person name="Hepburn T."/>
            <person name="Howarth C."/>
            <person name="Jen D."/>
            <person name="Larson L."/>
            <person name="Mehta T."/>
            <person name="Neiman D."/>
            <person name="Pearson M."/>
            <person name="Roberts A."/>
            <person name="Saif S."/>
            <person name="Shea T."/>
            <person name="Shenoy N."/>
            <person name="Sisk P."/>
            <person name="Stolte C."/>
            <person name="Sykes S."/>
            <person name="Walk T."/>
            <person name="White J."/>
            <person name="Yandava C."/>
            <person name="Haas B."/>
            <person name="Nusbaum C."/>
            <person name="Birren B."/>
        </authorList>
    </citation>
    <scope>NUCLEOTIDE SEQUENCE [LARGE SCALE GENOMIC DNA]</scope>
    <source>
        <strain evidence="6">ATCC 64411 / 73-15</strain>
    </source>
</reference>
<keyword evidence="3" id="KW-0732">Signal</keyword>
<feature type="transmembrane region" description="Helical" evidence="2">
    <location>
        <begin position="144"/>
        <end position="166"/>
    </location>
</feature>
<feature type="chain" id="PRO_5009385692" evidence="3">
    <location>
        <begin position="22"/>
        <end position="215"/>
    </location>
</feature>
<organism evidence="5 6">
    <name type="scientific">Magnaporthiopsis poae (strain ATCC 64411 / 73-15)</name>
    <name type="common">Kentucky bluegrass fungus</name>
    <name type="synonym">Magnaporthe poae</name>
    <dbReference type="NCBI Taxonomy" id="644358"/>
    <lineage>
        <taxon>Eukaryota</taxon>
        <taxon>Fungi</taxon>
        <taxon>Dikarya</taxon>
        <taxon>Ascomycota</taxon>
        <taxon>Pezizomycotina</taxon>
        <taxon>Sordariomycetes</taxon>
        <taxon>Sordariomycetidae</taxon>
        <taxon>Magnaporthales</taxon>
        <taxon>Magnaporthaceae</taxon>
        <taxon>Magnaporthiopsis</taxon>
    </lineage>
</organism>
<protein>
    <submittedName>
        <fullName evidence="4 5">Uncharacterized protein</fullName>
    </submittedName>
</protein>
<proteinExistence type="predicted"/>
<accession>A0A0C4E4L0</accession>
<evidence type="ECO:0000256" key="2">
    <source>
        <dbReference type="SAM" id="Phobius"/>
    </source>
</evidence>
<dbReference type="EnsemblFungi" id="MAPG_07407T0">
    <property type="protein sequence ID" value="MAPG_07407T0"/>
    <property type="gene ID" value="MAPG_07407"/>
</dbReference>
<dbReference type="VEuPathDB" id="FungiDB:MAPG_07407"/>
<evidence type="ECO:0000256" key="1">
    <source>
        <dbReference type="SAM" id="MobiDB-lite"/>
    </source>
</evidence>
<dbReference type="OrthoDB" id="4849731at2759"/>